<dbReference type="EMBL" id="JBIAMT010000005">
    <property type="protein sequence ID" value="MFF0499808.1"/>
    <property type="molecule type" value="Genomic_DNA"/>
</dbReference>
<dbReference type="InterPro" id="IPR000873">
    <property type="entry name" value="AMP-dep_synth/lig_dom"/>
</dbReference>
<accession>A0ABW6P9G9</accession>
<feature type="domain" description="AMP-dependent synthetase/ligase" evidence="1">
    <location>
        <begin position="12"/>
        <end position="323"/>
    </location>
</feature>
<dbReference type="InterPro" id="IPR020845">
    <property type="entry name" value="AMP-binding_CS"/>
</dbReference>
<dbReference type="PANTHER" id="PTHR43767:SF10">
    <property type="entry name" value="SURFACTIN SYNTHASE SUBUNIT 1"/>
    <property type="match status" value="1"/>
</dbReference>
<dbReference type="Pfam" id="PF00501">
    <property type="entry name" value="AMP-binding"/>
    <property type="match status" value="1"/>
</dbReference>
<dbReference type="Pfam" id="PF13193">
    <property type="entry name" value="AMP-binding_C"/>
    <property type="match status" value="1"/>
</dbReference>
<dbReference type="InterPro" id="IPR025110">
    <property type="entry name" value="AMP-bd_C"/>
</dbReference>
<dbReference type="SUPFAM" id="SSF56801">
    <property type="entry name" value="Acetyl-CoA synthetase-like"/>
    <property type="match status" value="1"/>
</dbReference>
<dbReference type="InterPro" id="IPR045851">
    <property type="entry name" value="AMP-bd_C_sf"/>
</dbReference>
<dbReference type="InterPro" id="IPR042099">
    <property type="entry name" value="ANL_N_sf"/>
</dbReference>
<feature type="domain" description="AMP-binding enzyme C-terminal" evidence="2">
    <location>
        <begin position="423"/>
        <end position="496"/>
    </location>
</feature>
<dbReference type="Proteomes" id="UP001601442">
    <property type="component" value="Unassembled WGS sequence"/>
</dbReference>
<organism evidence="3 4">
    <name type="scientific">Nocardia aobensis</name>
    <dbReference type="NCBI Taxonomy" id="257277"/>
    <lineage>
        <taxon>Bacteria</taxon>
        <taxon>Bacillati</taxon>
        <taxon>Actinomycetota</taxon>
        <taxon>Actinomycetes</taxon>
        <taxon>Mycobacteriales</taxon>
        <taxon>Nocardiaceae</taxon>
        <taxon>Nocardia</taxon>
    </lineage>
</organism>
<evidence type="ECO:0000259" key="1">
    <source>
        <dbReference type="Pfam" id="PF00501"/>
    </source>
</evidence>
<protein>
    <submittedName>
        <fullName evidence="3">AMP-binding protein</fullName>
    </submittedName>
</protein>
<dbReference type="PANTHER" id="PTHR43767">
    <property type="entry name" value="LONG-CHAIN-FATTY-ACID--COA LIGASE"/>
    <property type="match status" value="1"/>
</dbReference>
<keyword evidence="4" id="KW-1185">Reference proteome</keyword>
<sequence length="512" mass="55170">MPDYHYVRALQAFAEIDPQRTLIATRHRTITASELYANSRGLAGYLRARGVGEGRPVAAMLINRPAIVETFYAAMMLGSPPANVNPRYSASEIAEILQDCDAAALVHEPASAAEAVKAAEILGRPLVLLEVDSAEYERALATEPGPERELSPRDQLLWYTGGTTGRPRGVIWEVDTHYRMLWEVIRPDVDPPEPRQVAAGGSRPAPTTLPASPLAHGTAMGLALNTLNGGGVVVLHEQSSFDAAATLELVEQHRVRVLGIVGDAYARPLLAELDTGKWAGRLDSLAALSSSGAVWSPEVRQRISDHLPAIRLIDNFGSTEALVSRDIDGKGFQSRPGLVVLDADNRPVLPGSGQVGVVATAGRLPLGYLNDPVKTAETFREVDGVRYLLIGDEAMVNEDGTIRILGRGNACINTGGEKVWPEEVEIVVRDHPAVADAAIIGLPDEKWGQRVTGVVSVRSEVTDAELTAHCRARLTPYKCPKTWIRVDHLPRTYVGKPDYAAIRAVAETSGTD</sequence>
<dbReference type="Gene3D" id="3.30.300.30">
    <property type="match status" value="1"/>
</dbReference>
<comment type="caution">
    <text evidence="3">The sequence shown here is derived from an EMBL/GenBank/DDBJ whole genome shotgun (WGS) entry which is preliminary data.</text>
</comment>
<dbReference type="RefSeq" id="WP_387398568.1">
    <property type="nucleotide sequence ID" value="NZ_JBIAMT010000005.1"/>
</dbReference>
<evidence type="ECO:0000313" key="4">
    <source>
        <dbReference type="Proteomes" id="UP001601442"/>
    </source>
</evidence>
<name>A0ABW6P9G9_9NOCA</name>
<reference evidence="3 4" key="1">
    <citation type="submission" date="2024-10" db="EMBL/GenBank/DDBJ databases">
        <title>The Natural Products Discovery Center: Release of the First 8490 Sequenced Strains for Exploring Actinobacteria Biosynthetic Diversity.</title>
        <authorList>
            <person name="Kalkreuter E."/>
            <person name="Kautsar S.A."/>
            <person name="Yang D."/>
            <person name="Bader C.D."/>
            <person name="Teijaro C.N."/>
            <person name="Fluegel L."/>
            <person name="Davis C.M."/>
            <person name="Simpson J.R."/>
            <person name="Lauterbach L."/>
            <person name="Steele A.D."/>
            <person name="Gui C."/>
            <person name="Meng S."/>
            <person name="Li G."/>
            <person name="Viehrig K."/>
            <person name="Ye F."/>
            <person name="Su P."/>
            <person name="Kiefer A.F."/>
            <person name="Nichols A."/>
            <person name="Cepeda A.J."/>
            <person name="Yan W."/>
            <person name="Fan B."/>
            <person name="Jiang Y."/>
            <person name="Adhikari A."/>
            <person name="Zheng C.-J."/>
            <person name="Schuster L."/>
            <person name="Cowan T.M."/>
            <person name="Smanski M.J."/>
            <person name="Chevrette M.G."/>
            <person name="De Carvalho L.P.S."/>
            <person name="Shen B."/>
        </authorList>
    </citation>
    <scope>NUCLEOTIDE SEQUENCE [LARGE SCALE GENOMIC DNA]</scope>
    <source>
        <strain evidence="3 4">NPDC004119</strain>
    </source>
</reference>
<proteinExistence type="predicted"/>
<evidence type="ECO:0000259" key="2">
    <source>
        <dbReference type="Pfam" id="PF13193"/>
    </source>
</evidence>
<evidence type="ECO:0000313" key="3">
    <source>
        <dbReference type="EMBL" id="MFF0499808.1"/>
    </source>
</evidence>
<dbReference type="PROSITE" id="PS00455">
    <property type="entry name" value="AMP_BINDING"/>
    <property type="match status" value="1"/>
</dbReference>
<gene>
    <name evidence="3" type="ORF">ACFYU5_25645</name>
</gene>
<dbReference type="Gene3D" id="3.40.50.12780">
    <property type="entry name" value="N-terminal domain of ligase-like"/>
    <property type="match status" value="1"/>
</dbReference>
<dbReference type="InterPro" id="IPR050237">
    <property type="entry name" value="ATP-dep_AMP-bd_enzyme"/>
</dbReference>